<dbReference type="InterPro" id="IPR054722">
    <property type="entry name" value="PolX-like_BBD"/>
</dbReference>
<dbReference type="GO" id="GO:0004519">
    <property type="term" value="F:endonuclease activity"/>
    <property type="evidence" value="ECO:0007669"/>
    <property type="project" value="UniProtKB-KW"/>
</dbReference>
<dbReference type="GO" id="GO:0005524">
    <property type="term" value="F:ATP binding"/>
    <property type="evidence" value="ECO:0007669"/>
    <property type="project" value="UniProtKB-KW"/>
</dbReference>
<keyword evidence="18" id="KW-1185">Reference proteome</keyword>
<protein>
    <recommendedName>
        <fullName evidence="16">Integrase catalytic domain-containing protein</fullName>
    </recommendedName>
</protein>
<dbReference type="EMBL" id="NBNE01000013">
    <property type="protein sequence ID" value="OWZ24436.1"/>
    <property type="molecule type" value="Genomic_DNA"/>
</dbReference>
<evidence type="ECO:0000256" key="10">
    <source>
        <dbReference type="ARBA" id="ARBA00022842"/>
    </source>
</evidence>
<keyword evidence="6" id="KW-0547">Nucleotide-binding</keyword>
<evidence type="ECO:0000259" key="16">
    <source>
        <dbReference type="PROSITE" id="PS50994"/>
    </source>
</evidence>
<organism evidence="17 18">
    <name type="scientific">Phytophthora megakarya</name>
    <dbReference type="NCBI Taxonomy" id="4795"/>
    <lineage>
        <taxon>Eukaryota</taxon>
        <taxon>Sar</taxon>
        <taxon>Stramenopiles</taxon>
        <taxon>Oomycota</taxon>
        <taxon>Peronosporomycetes</taxon>
        <taxon>Peronosporales</taxon>
        <taxon>Peronosporaceae</taxon>
        <taxon>Phytophthora</taxon>
    </lineage>
</organism>
<keyword evidence="11" id="KW-0229">DNA integration</keyword>
<keyword evidence="3" id="KW-0645">Protease</keyword>
<dbReference type="PANTHER" id="PTHR42648">
    <property type="entry name" value="TRANSPOSASE, PUTATIVE-RELATED"/>
    <property type="match status" value="1"/>
</dbReference>
<dbReference type="GO" id="GO:0008233">
    <property type="term" value="F:peptidase activity"/>
    <property type="evidence" value="ECO:0007669"/>
    <property type="project" value="UniProtKB-KW"/>
</dbReference>
<dbReference type="PROSITE" id="PS50994">
    <property type="entry name" value="INTEGRASE"/>
    <property type="match status" value="1"/>
</dbReference>
<evidence type="ECO:0000256" key="14">
    <source>
        <dbReference type="ARBA" id="ARBA00023113"/>
    </source>
</evidence>
<accession>A0A225X3E0</accession>
<evidence type="ECO:0000256" key="6">
    <source>
        <dbReference type="ARBA" id="ARBA00022741"/>
    </source>
</evidence>
<dbReference type="GO" id="GO:0015074">
    <property type="term" value="P:DNA integration"/>
    <property type="evidence" value="ECO:0007669"/>
    <property type="project" value="UniProtKB-KW"/>
</dbReference>
<dbReference type="InterPro" id="IPR036397">
    <property type="entry name" value="RNaseH_sf"/>
</dbReference>
<dbReference type="Pfam" id="PF22936">
    <property type="entry name" value="Pol_BBD"/>
    <property type="match status" value="1"/>
</dbReference>
<keyword evidence="2" id="KW-1188">Viral release from host cell</keyword>
<evidence type="ECO:0000256" key="5">
    <source>
        <dbReference type="ARBA" id="ARBA00022723"/>
    </source>
</evidence>
<dbReference type="STRING" id="4795.A0A225X3E0"/>
<dbReference type="AlphaFoldDB" id="A0A225X3E0"/>
<keyword evidence="9" id="KW-0067">ATP-binding</keyword>
<keyword evidence="13" id="KW-0808">Transferase</keyword>
<dbReference type="Gene3D" id="3.30.420.10">
    <property type="entry name" value="Ribonuclease H-like superfamily/Ribonuclease H"/>
    <property type="match status" value="1"/>
</dbReference>
<evidence type="ECO:0000256" key="1">
    <source>
        <dbReference type="ARBA" id="ARBA00002180"/>
    </source>
</evidence>
<dbReference type="PANTHER" id="PTHR42648:SF11">
    <property type="entry name" value="TRANSPOSON TY4-P GAG-POL POLYPROTEIN"/>
    <property type="match status" value="1"/>
</dbReference>
<evidence type="ECO:0000256" key="7">
    <source>
        <dbReference type="ARBA" id="ARBA00022759"/>
    </source>
</evidence>
<evidence type="ECO:0000256" key="9">
    <source>
        <dbReference type="ARBA" id="ARBA00022840"/>
    </source>
</evidence>
<evidence type="ECO:0000313" key="17">
    <source>
        <dbReference type="EMBL" id="OWZ24436.1"/>
    </source>
</evidence>
<evidence type="ECO:0000256" key="13">
    <source>
        <dbReference type="ARBA" id="ARBA00022932"/>
    </source>
</evidence>
<keyword evidence="4" id="KW-0540">Nuclease</keyword>
<evidence type="ECO:0000256" key="4">
    <source>
        <dbReference type="ARBA" id="ARBA00022722"/>
    </source>
</evidence>
<dbReference type="GO" id="GO:0006508">
    <property type="term" value="P:proteolysis"/>
    <property type="evidence" value="ECO:0007669"/>
    <property type="project" value="UniProtKB-KW"/>
</dbReference>
<dbReference type="Proteomes" id="UP000198211">
    <property type="component" value="Unassembled WGS sequence"/>
</dbReference>
<dbReference type="SUPFAM" id="SSF53098">
    <property type="entry name" value="Ribonuclease H-like"/>
    <property type="match status" value="1"/>
</dbReference>
<evidence type="ECO:0000256" key="11">
    <source>
        <dbReference type="ARBA" id="ARBA00022908"/>
    </source>
</evidence>
<reference evidence="18" key="1">
    <citation type="submission" date="2017-03" db="EMBL/GenBank/DDBJ databases">
        <title>Phytopthora megakarya and P. palmivora, two closely related causual agents of cacao black pod achieved similar genome size and gene model numbers by different mechanisms.</title>
        <authorList>
            <person name="Ali S."/>
            <person name="Shao J."/>
            <person name="Larry D.J."/>
            <person name="Kronmiller B."/>
            <person name="Shen D."/>
            <person name="Strem M.D."/>
            <person name="Melnick R.L."/>
            <person name="Guiltinan M.J."/>
            <person name="Tyler B.M."/>
            <person name="Meinhardt L.W."/>
            <person name="Bailey B.A."/>
        </authorList>
    </citation>
    <scope>NUCLEOTIDE SEQUENCE [LARGE SCALE GENOMIC DNA]</scope>
    <source>
        <strain evidence="18">zdho120</strain>
    </source>
</reference>
<dbReference type="InterPro" id="IPR001584">
    <property type="entry name" value="Integrase_cat-core"/>
</dbReference>
<comment type="function">
    <text evidence="1">The aspartyl protease (PR) mediates the proteolytic cleavages of the Gag and Gag-Pol polyproteins after assembly of the VLP.</text>
</comment>
<keyword evidence="14" id="KW-0917">Virion maturation</keyword>
<sequence length="310" mass="35430">MPPFREDLFAFEGMVSGIEVTIADGMKLRVAGRKTVKLTGVNGKRITMMEVLYIPGLNRRLLSVGKRAERGLTVEFQRSSCMIWGTTCAIETGTKIGKAYVPDCEQEEARFVEFAGADSQWGRWHARMGHPNENATIKTQRSTNGYFLKNKSAVTTKLTEFKAFYEMQWGERLKCLQSDNGTEYVNKRMAAMCSRNAIMHQRTVPYSPQQNGVAESMNRTIMEKVRSMLYYKGVPTMWWAEAVVMAVYLINRSTNAAHSDVTPYELRFKVKPGLEHFRVFGSQGYAHIDDAKRTKLEVKGFRCLFCWVYE</sequence>
<keyword evidence="13" id="KW-0548">Nucleotidyltransferase</keyword>
<dbReference type="InterPro" id="IPR012337">
    <property type="entry name" value="RNaseH-like_sf"/>
</dbReference>
<keyword evidence="7" id="KW-0255">Endonuclease</keyword>
<feature type="domain" description="Integrase catalytic" evidence="16">
    <location>
        <begin position="98"/>
        <end position="271"/>
    </location>
</feature>
<proteinExistence type="predicted"/>
<dbReference type="GO" id="GO:0003964">
    <property type="term" value="F:RNA-directed DNA polymerase activity"/>
    <property type="evidence" value="ECO:0007669"/>
    <property type="project" value="UniProtKB-KW"/>
</dbReference>
<keyword evidence="10" id="KW-0460">Magnesium</keyword>
<keyword evidence="8" id="KW-0378">Hydrolase</keyword>
<evidence type="ECO:0000256" key="2">
    <source>
        <dbReference type="ARBA" id="ARBA00022612"/>
    </source>
</evidence>
<evidence type="ECO:0000256" key="12">
    <source>
        <dbReference type="ARBA" id="ARBA00022918"/>
    </source>
</evidence>
<dbReference type="GO" id="GO:0046872">
    <property type="term" value="F:metal ion binding"/>
    <property type="evidence" value="ECO:0007669"/>
    <property type="project" value="UniProtKB-KW"/>
</dbReference>
<gene>
    <name evidence="17" type="ORF">PHMEG_000506</name>
</gene>
<keyword evidence="13" id="KW-0239">DNA-directed DNA polymerase</keyword>
<evidence type="ECO:0000256" key="8">
    <source>
        <dbReference type="ARBA" id="ARBA00022801"/>
    </source>
</evidence>
<comment type="caution">
    <text evidence="17">The sequence shown here is derived from an EMBL/GenBank/DDBJ whole genome shotgun (WGS) entry which is preliminary data.</text>
</comment>
<evidence type="ECO:0000256" key="3">
    <source>
        <dbReference type="ARBA" id="ARBA00022670"/>
    </source>
</evidence>
<keyword evidence="15" id="KW-0233">DNA recombination</keyword>
<name>A0A225X3E0_9STRA</name>
<dbReference type="GO" id="GO:0006310">
    <property type="term" value="P:DNA recombination"/>
    <property type="evidence" value="ECO:0007669"/>
    <property type="project" value="UniProtKB-KW"/>
</dbReference>
<evidence type="ECO:0000256" key="15">
    <source>
        <dbReference type="ARBA" id="ARBA00023172"/>
    </source>
</evidence>
<evidence type="ECO:0000313" key="18">
    <source>
        <dbReference type="Proteomes" id="UP000198211"/>
    </source>
</evidence>
<dbReference type="InterPro" id="IPR039537">
    <property type="entry name" value="Retrotran_Ty1/copia-like"/>
</dbReference>
<keyword evidence="5" id="KW-0479">Metal-binding</keyword>
<dbReference type="GO" id="GO:0003676">
    <property type="term" value="F:nucleic acid binding"/>
    <property type="evidence" value="ECO:0007669"/>
    <property type="project" value="InterPro"/>
</dbReference>
<dbReference type="OrthoDB" id="92765at2759"/>
<dbReference type="GO" id="GO:0003887">
    <property type="term" value="F:DNA-directed DNA polymerase activity"/>
    <property type="evidence" value="ECO:0007669"/>
    <property type="project" value="UniProtKB-KW"/>
</dbReference>
<keyword evidence="12" id="KW-0695">RNA-directed DNA polymerase</keyword>